<reference evidence="1" key="2">
    <citation type="journal article" date="2015" name="Data Brief">
        <title>Shoot transcriptome of the giant reed, Arundo donax.</title>
        <authorList>
            <person name="Barrero R.A."/>
            <person name="Guerrero F.D."/>
            <person name="Moolhuijzen P."/>
            <person name="Goolsby J.A."/>
            <person name="Tidwell J."/>
            <person name="Bellgard S.E."/>
            <person name="Bellgard M.I."/>
        </authorList>
    </citation>
    <scope>NUCLEOTIDE SEQUENCE</scope>
    <source>
        <tissue evidence="1">Shoot tissue taken approximately 20 cm above the soil surface</tissue>
    </source>
</reference>
<evidence type="ECO:0000313" key="1">
    <source>
        <dbReference type="EMBL" id="JAD16490.1"/>
    </source>
</evidence>
<dbReference type="AlphaFoldDB" id="A0A0A8XUY9"/>
<protein>
    <submittedName>
        <fullName evidence="1">Uncharacterized protein</fullName>
    </submittedName>
</protein>
<organism evidence="1">
    <name type="scientific">Arundo donax</name>
    <name type="common">Giant reed</name>
    <name type="synonym">Donax arundinaceus</name>
    <dbReference type="NCBI Taxonomy" id="35708"/>
    <lineage>
        <taxon>Eukaryota</taxon>
        <taxon>Viridiplantae</taxon>
        <taxon>Streptophyta</taxon>
        <taxon>Embryophyta</taxon>
        <taxon>Tracheophyta</taxon>
        <taxon>Spermatophyta</taxon>
        <taxon>Magnoliopsida</taxon>
        <taxon>Liliopsida</taxon>
        <taxon>Poales</taxon>
        <taxon>Poaceae</taxon>
        <taxon>PACMAD clade</taxon>
        <taxon>Arundinoideae</taxon>
        <taxon>Arundineae</taxon>
        <taxon>Arundo</taxon>
    </lineage>
</organism>
<name>A0A0A8XUY9_ARUDO</name>
<sequence>MELIVKEMMDISCCLVQNLYYAQYIMTLIMHKARFKGECILKIAPYRPEGNKPRHAKTNRNPGPAEIDQFVAAQNAPPPPPEMPIPAPVPSSQWVASTGFFTPMFDQLQQGISQGIQQGFHDFRQQFQLQYKQDFSGFEQDFSASPLLLRMCSSSSLLL</sequence>
<accession>A0A0A8XUY9</accession>
<dbReference type="EMBL" id="GBRH01281405">
    <property type="protein sequence ID" value="JAD16490.1"/>
    <property type="molecule type" value="Transcribed_RNA"/>
</dbReference>
<proteinExistence type="predicted"/>
<reference evidence="1" key="1">
    <citation type="submission" date="2014-09" db="EMBL/GenBank/DDBJ databases">
        <authorList>
            <person name="Magalhaes I.L.F."/>
            <person name="Oliveira U."/>
            <person name="Santos F.R."/>
            <person name="Vidigal T.H.D.A."/>
            <person name="Brescovit A.D."/>
            <person name="Santos A.J."/>
        </authorList>
    </citation>
    <scope>NUCLEOTIDE SEQUENCE</scope>
    <source>
        <tissue evidence="1">Shoot tissue taken approximately 20 cm above the soil surface</tissue>
    </source>
</reference>